<name>A0A7T5QXN4_9CAUD</name>
<evidence type="ECO:0000313" key="2">
    <source>
        <dbReference type="Proteomes" id="UP000595896"/>
    </source>
</evidence>
<dbReference type="Proteomes" id="UP000595896">
    <property type="component" value="Segment"/>
</dbReference>
<dbReference type="GeneID" id="77948182"/>
<keyword evidence="2" id="KW-1185">Reference proteome</keyword>
<dbReference type="RefSeq" id="YP_010671920.1">
    <property type="nucleotide sequence ID" value="NC_070973.1"/>
</dbReference>
<accession>A0A7T5QXN4</accession>
<dbReference type="SUPFAM" id="SSF101386">
    <property type="entry name" value="all-alpha NTP pyrophosphatases"/>
    <property type="match status" value="1"/>
</dbReference>
<reference evidence="1 2" key="1">
    <citation type="submission" date="2020-12" db="EMBL/GenBank/DDBJ databases">
        <authorList>
            <person name="Luo D."/>
            <person name="Li C."/>
            <person name="Zeng H."/>
        </authorList>
    </citation>
    <scope>NUCLEOTIDE SEQUENCE [LARGE SCALE GENOMIC DNA]</scope>
</reference>
<dbReference type="EMBL" id="MW343794">
    <property type="protein sequence ID" value="QQG33672.1"/>
    <property type="molecule type" value="Genomic_DNA"/>
</dbReference>
<organism evidence="1 2">
    <name type="scientific">Cronobacter phage A24</name>
    <dbReference type="NCBI Taxonomy" id="2795745"/>
    <lineage>
        <taxon>Viruses</taxon>
        <taxon>Duplodnaviria</taxon>
        <taxon>Heunggongvirae</taxon>
        <taxon>Uroviricota</taxon>
        <taxon>Caudoviricetes</taxon>
        <taxon>Grimontviridae</taxon>
        <taxon>Crifsvirus</taxon>
        <taxon>Crifsvirus A24</taxon>
    </lineage>
</organism>
<evidence type="ECO:0008006" key="3">
    <source>
        <dbReference type="Google" id="ProtNLM"/>
    </source>
</evidence>
<proteinExistence type="predicted"/>
<protein>
    <recommendedName>
        <fullName evidence="3">NTP pyrophosphohydrolase MazG putative catalytic core domain-containing protein</fullName>
    </recommendedName>
</protein>
<sequence length="102" mass="11303">MLGEIISTARVMNQSRDTRSVALKVAEETGELAQAVNKSQGYDEVVSEVADVIIAVTDVGWQAFLEKWGKYATDSDVKDKYEADLMTAIGEKLNKWVQVYGE</sequence>
<dbReference type="KEGG" id="vg:77948182"/>
<evidence type="ECO:0000313" key="1">
    <source>
        <dbReference type="EMBL" id="QQG33672.1"/>
    </source>
</evidence>
<dbReference type="Gene3D" id="1.10.287.1080">
    <property type="entry name" value="MazG-like"/>
    <property type="match status" value="1"/>
</dbReference>